<evidence type="ECO:0000313" key="2">
    <source>
        <dbReference type="EMBL" id="GAA5192103.1"/>
    </source>
</evidence>
<dbReference type="Proteomes" id="UP001500200">
    <property type="component" value="Unassembled WGS sequence"/>
</dbReference>
<dbReference type="EMBL" id="BAABKK010000009">
    <property type="protein sequence ID" value="GAA5192103.1"/>
    <property type="molecule type" value="Genomic_DNA"/>
</dbReference>
<keyword evidence="1" id="KW-1133">Transmembrane helix</keyword>
<organism evidence="2 3">
    <name type="scientific">Arthrobacter gyeryongensis</name>
    <dbReference type="NCBI Taxonomy" id="1650592"/>
    <lineage>
        <taxon>Bacteria</taxon>
        <taxon>Bacillati</taxon>
        <taxon>Actinomycetota</taxon>
        <taxon>Actinomycetes</taxon>
        <taxon>Micrococcales</taxon>
        <taxon>Micrococcaceae</taxon>
        <taxon>Arthrobacter</taxon>
    </lineage>
</organism>
<reference evidence="3" key="1">
    <citation type="journal article" date="2019" name="Int. J. Syst. Evol. Microbiol.">
        <title>The Global Catalogue of Microorganisms (GCM) 10K type strain sequencing project: providing services to taxonomists for standard genome sequencing and annotation.</title>
        <authorList>
            <consortium name="The Broad Institute Genomics Platform"/>
            <consortium name="The Broad Institute Genome Sequencing Center for Infectious Disease"/>
            <person name="Wu L."/>
            <person name="Ma J."/>
        </authorList>
    </citation>
    <scope>NUCLEOTIDE SEQUENCE [LARGE SCALE GENOMIC DNA]</scope>
    <source>
        <strain evidence="3">JCM 18514</strain>
    </source>
</reference>
<protein>
    <submittedName>
        <fullName evidence="2">Uncharacterized protein</fullName>
    </submittedName>
</protein>
<gene>
    <name evidence="2" type="ORF">GCM10023346_13350</name>
</gene>
<name>A0ABP9S6Q2_9MICC</name>
<keyword evidence="1" id="KW-0812">Transmembrane</keyword>
<evidence type="ECO:0000256" key="1">
    <source>
        <dbReference type="SAM" id="Phobius"/>
    </source>
</evidence>
<proteinExistence type="predicted"/>
<accession>A0ABP9S6Q2</accession>
<feature type="transmembrane region" description="Helical" evidence="1">
    <location>
        <begin position="43"/>
        <end position="63"/>
    </location>
</feature>
<comment type="caution">
    <text evidence="2">The sequence shown here is derived from an EMBL/GenBank/DDBJ whole genome shotgun (WGS) entry which is preliminary data.</text>
</comment>
<keyword evidence="3" id="KW-1185">Reference proteome</keyword>
<keyword evidence="1" id="KW-0472">Membrane</keyword>
<evidence type="ECO:0000313" key="3">
    <source>
        <dbReference type="Proteomes" id="UP001500200"/>
    </source>
</evidence>
<sequence>MSTQIPVSAPADSAAVAPVPAPAPHSAHLPSVHTPSVHMRAAITWLAIFPLVAIGMTILAPLTESWHPALRALVLTLVVVPAAVYLVVPKLLAGYGSLKRRQARKATAKA</sequence>
<feature type="transmembrane region" description="Helical" evidence="1">
    <location>
        <begin position="69"/>
        <end position="92"/>
    </location>
</feature>
<dbReference type="RefSeq" id="WP_345448497.1">
    <property type="nucleotide sequence ID" value="NZ_BAABKK010000009.1"/>
</dbReference>